<dbReference type="SMART" id="SM00226">
    <property type="entry name" value="LMWPc"/>
    <property type="match status" value="1"/>
</dbReference>
<organism evidence="7 8">
    <name type="scientific">Amantichitinum ursilacus</name>
    <dbReference type="NCBI Taxonomy" id="857265"/>
    <lineage>
        <taxon>Bacteria</taxon>
        <taxon>Pseudomonadati</taxon>
        <taxon>Pseudomonadota</taxon>
        <taxon>Betaproteobacteria</taxon>
        <taxon>Neisseriales</taxon>
        <taxon>Chitinibacteraceae</taxon>
        <taxon>Amantichitinum</taxon>
    </lineage>
</organism>
<accession>A0A0N1JSN1</accession>
<dbReference type="EC" id="3.1.3.48" evidence="2"/>
<name>A0A0N1JSN1_9NEIS</name>
<dbReference type="InterPro" id="IPR036196">
    <property type="entry name" value="Ptyr_pPase_sf"/>
</dbReference>
<gene>
    <name evidence="7" type="primary">yfkJ</name>
    <name evidence="7" type="ORF">WG78_11175</name>
</gene>
<keyword evidence="4" id="KW-0904">Protein phosphatase</keyword>
<dbReference type="GO" id="GO:0004725">
    <property type="term" value="F:protein tyrosine phosphatase activity"/>
    <property type="evidence" value="ECO:0007669"/>
    <property type="project" value="UniProtKB-EC"/>
</dbReference>
<dbReference type="Pfam" id="PF01451">
    <property type="entry name" value="LMWPc"/>
    <property type="match status" value="1"/>
</dbReference>
<dbReference type="Gene3D" id="3.40.50.2300">
    <property type="match status" value="1"/>
</dbReference>
<evidence type="ECO:0000259" key="6">
    <source>
        <dbReference type="SMART" id="SM00226"/>
    </source>
</evidence>
<evidence type="ECO:0000256" key="2">
    <source>
        <dbReference type="ARBA" id="ARBA00013064"/>
    </source>
</evidence>
<dbReference type="PANTHER" id="PTHR11717">
    <property type="entry name" value="LOW MOLECULAR WEIGHT PROTEIN TYROSINE PHOSPHATASE"/>
    <property type="match status" value="1"/>
</dbReference>
<dbReference type="OrthoDB" id="9784339at2"/>
<feature type="active site" description="Nucleophile" evidence="5">
    <location>
        <position position="10"/>
    </location>
</feature>
<dbReference type="STRING" id="857265.WG78_11175"/>
<dbReference type="InterPro" id="IPR017867">
    <property type="entry name" value="Tyr_phospatase_low_mol_wt"/>
</dbReference>
<dbReference type="CDD" id="cd16343">
    <property type="entry name" value="LMWPTP"/>
    <property type="match status" value="1"/>
</dbReference>
<comment type="caution">
    <text evidence="7">The sequence shown here is derived from an EMBL/GenBank/DDBJ whole genome shotgun (WGS) entry which is preliminary data.</text>
</comment>
<feature type="domain" description="Phosphotyrosine protein phosphatase I" evidence="6">
    <location>
        <begin position="4"/>
        <end position="153"/>
    </location>
</feature>
<comment type="similarity">
    <text evidence="1">Belongs to the low molecular weight phosphotyrosine protein phosphatase family.</text>
</comment>
<sequence length="163" mass="18474">MKKYSVLMICTGNICRSPTADGLLRHLVRHAGWQDLVEVDSAGTDDYHVGEAPDRRAQQHARKRDIDLSTLRARQVNAHDYAHFDLILAMDNSHLRRLQQNAPAAYRHKIKLFLDFAPDQPEREVPDPYYGGPDGFEHVLDLVEAGCEGVMAHIAHETGLRLR</sequence>
<dbReference type="AlphaFoldDB" id="A0A0N1JSN1"/>
<evidence type="ECO:0000313" key="8">
    <source>
        <dbReference type="Proteomes" id="UP000037939"/>
    </source>
</evidence>
<evidence type="ECO:0000256" key="4">
    <source>
        <dbReference type="ARBA" id="ARBA00022912"/>
    </source>
</evidence>
<dbReference type="RefSeq" id="WP_053937885.1">
    <property type="nucleotide sequence ID" value="NZ_LAQT01000008.1"/>
</dbReference>
<dbReference type="PANTHER" id="PTHR11717:SF7">
    <property type="entry name" value="LOW MOLECULAR WEIGHT PHOSPHOTYROSINE PROTEIN PHOSPHATASE"/>
    <property type="match status" value="1"/>
</dbReference>
<evidence type="ECO:0000256" key="5">
    <source>
        <dbReference type="PIRSR" id="PIRSR617867-1"/>
    </source>
</evidence>
<dbReference type="FunFam" id="3.40.50.2300:FF:000113">
    <property type="entry name" value="Low molecular weight protein-tyrosine-phosphatase"/>
    <property type="match status" value="1"/>
</dbReference>
<feature type="active site" evidence="5">
    <location>
        <position position="16"/>
    </location>
</feature>
<dbReference type="InterPro" id="IPR023485">
    <property type="entry name" value="Ptyr_pPase"/>
</dbReference>
<proteinExistence type="inferred from homology"/>
<dbReference type="InterPro" id="IPR050438">
    <property type="entry name" value="LMW_PTPase"/>
</dbReference>
<dbReference type="PRINTS" id="PR00719">
    <property type="entry name" value="LMWPTPASE"/>
</dbReference>
<reference evidence="7 8" key="1">
    <citation type="submission" date="2015-07" db="EMBL/GenBank/DDBJ databases">
        <title>Draft genome sequence of the Amantichitinum ursilacus IGB-41, a new chitin-degrading bacterium.</title>
        <authorList>
            <person name="Kirstahler P."/>
            <person name="Guenther M."/>
            <person name="Grumaz C."/>
            <person name="Rupp S."/>
            <person name="Zibek S."/>
            <person name="Sohn K."/>
        </authorList>
    </citation>
    <scope>NUCLEOTIDE SEQUENCE [LARGE SCALE GENOMIC DNA]</scope>
    <source>
        <strain evidence="7 8">IGB-41</strain>
    </source>
</reference>
<evidence type="ECO:0000256" key="1">
    <source>
        <dbReference type="ARBA" id="ARBA00011063"/>
    </source>
</evidence>
<evidence type="ECO:0000313" key="7">
    <source>
        <dbReference type="EMBL" id="KPC53048.1"/>
    </source>
</evidence>
<keyword evidence="8" id="KW-1185">Reference proteome</keyword>
<dbReference type="EMBL" id="LAQT01000008">
    <property type="protein sequence ID" value="KPC53048.1"/>
    <property type="molecule type" value="Genomic_DNA"/>
</dbReference>
<dbReference type="Proteomes" id="UP000037939">
    <property type="component" value="Unassembled WGS sequence"/>
</dbReference>
<keyword evidence="3 7" id="KW-0378">Hydrolase</keyword>
<evidence type="ECO:0000256" key="3">
    <source>
        <dbReference type="ARBA" id="ARBA00022801"/>
    </source>
</evidence>
<dbReference type="SUPFAM" id="SSF52788">
    <property type="entry name" value="Phosphotyrosine protein phosphatases I"/>
    <property type="match status" value="1"/>
</dbReference>
<protein>
    <recommendedName>
        <fullName evidence="2">protein-tyrosine-phosphatase</fullName>
        <ecNumber evidence="2">3.1.3.48</ecNumber>
    </recommendedName>
</protein>
<dbReference type="PATRIC" id="fig|857265.3.peg.2295"/>
<feature type="active site" description="Proton donor" evidence="5">
    <location>
        <position position="127"/>
    </location>
</feature>